<organism evidence="13 14">
    <name type="scientific">Halovibrio salipaludis</name>
    <dbReference type="NCBI Taxonomy" id="2032626"/>
    <lineage>
        <taxon>Bacteria</taxon>
        <taxon>Pseudomonadati</taxon>
        <taxon>Pseudomonadota</taxon>
        <taxon>Gammaproteobacteria</taxon>
        <taxon>Oceanospirillales</taxon>
        <taxon>Halomonadaceae</taxon>
        <taxon>Halovibrio</taxon>
    </lineage>
</organism>
<dbReference type="Gene3D" id="3.55.40.10">
    <property type="entry name" value="minor pseudopilin epsh domain"/>
    <property type="match status" value="1"/>
</dbReference>
<dbReference type="EMBL" id="NSKD01000006">
    <property type="protein sequence ID" value="PAU79597.1"/>
    <property type="molecule type" value="Genomic_DNA"/>
</dbReference>
<proteinExistence type="inferred from homology"/>
<keyword evidence="4" id="KW-0488">Methylation</keyword>
<dbReference type="SUPFAM" id="SSF54523">
    <property type="entry name" value="Pili subunits"/>
    <property type="match status" value="1"/>
</dbReference>
<evidence type="ECO:0000256" key="8">
    <source>
        <dbReference type="ARBA" id="ARBA00023136"/>
    </source>
</evidence>
<dbReference type="GO" id="GO:0015628">
    <property type="term" value="P:protein secretion by the type II secretion system"/>
    <property type="evidence" value="ECO:0007669"/>
    <property type="project" value="InterPro"/>
</dbReference>
<dbReference type="Proteomes" id="UP000218896">
    <property type="component" value="Unassembled WGS sequence"/>
</dbReference>
<protein>
    <recommendedName>
        <fullName evidence="2">Type II secretion system protein H</fullName>
    </recommendedName>
    <alternativeName>
        <fullName evidence="10">General secretion pathway protein H</fullName>
    </alternativeName>
</protein>
<keyword evidence="8 11" id="KW-0472">Membrane</keyword>
<dbReference type="InterPro" id="IPR012902">
    <property type="entry name" value="N_methyl_site"/>
</dbReference>
<gene>
    <name evidence="13" type="ORF">CK501_12355</name>
</gene>
<keyword evidence="6 11" id="KW-0812">Transmembrane</keyword>
<evidence type="ECO:0000256" key="7">
    <source>
        <dbReference type="ARBA" id="ARBA00022989"/>
    </source>
</evidence>
<reference evidence="13 14" key="1">
    <citation type="submission" date="2017-08" db="EMBL/GenBank/DDBJ databases">
        <title>Halovibrio sewagensis sp. nov., isolated from wastewater of high salinity.</title>
        <authorList>
            <person name="Dong X."/>
            <person name="Zhang G."/>
        </authorList>
    </citation>
    <scope>NUCLEOTIDE SEQUENCE [LARGE SCALE GENOMIC DNA]</scope>
    <source>
        <strain evidence="13 14">YL5-2</strain>
    </source>
</reference>
<evidence type="ECO:0000256" key="2">
    <source>
        <dbReference type="ARBA" id="ARBA00021549"/>
    </source>
</evidence>
<evidence type="ECO:0000256" key="10">
    <source>
        <dbReference type="ARBA" id="ARBA00030775"/>
    </source>
</evidence>
<evidence type="ECO:0000256" key="1">
    <source>
        <dbReference type="ARBA" id="ARBA00004377"/>
    </source>
</evidence>
<evidence type="ECO:0000256" key="11">
    <source>
        <dbReference type="SAM" id="Phobius"/>
    </source>
</evidence>
<comment type="subcellular location">
    <subcellularLocation>
        <location evidence="1">Cell inner membrane</location>
        <topology evidence="1">Single-pass membrane protein</topology>
    </subcellularLocation>
</comment>
<keyword evidence="14" id="KW-1185">Reference proteome</keyword>
<evidence type="ECO:0000256" key="6">
    <source>
        <dbReference type="ARBA" id="ARBA00022692"/>
    </source>
</evidence>
<keyword evidence="3" id="KW-1003">Cell membrane</keyword>
<name>A0A2A2F4J9_9GAMM</name>
<dbReference type="RefSeq" id="WP_095618055.1">
    <property type="nucleotide sequence ID" value="NZ_NSKD01000006.1"/>
</dbReference>
<evidence type="ECO:0000256" key="3">
    <source>
        <dbReference type="ARBA" id="ARBA00022475"/>
    </source>
</evidence>
<keyword evidence="5" id="KW-0997">Cell inner membrane</keyword>
<dbReference type="GO" id="GO:0005886">
    <property type="term" value="C:plasma membrane"/>
    <property type="evidence" value="ECO:0007669"/>
    <property type="project" value="UniProtKB-SubCell"/>
</dbReference>
<comment type="similarity">
    <text evidence="9">Belongs to the GSP H family.</text>
</comment>
<evidence type="ECO:0000256" key="5">
    <source>
        <dbReference type="ARBA" id="ARBA00022519"/>
    </source>
</evidence>
<comment type="caution">
    <text evidence="13">The sequence shown here is derived from an EMBL/GenBank/DDBJ whole genome shotgun (WGS) entry which is preliminary data.</text>
</comment>
<keyword evidence="7 11" id="KW-1133">Transmembrane helix</keyword>
<evidence type="ECO:0000256" key="4">
    <source>
        <dbReference type="ARBA" id="ARBA00022481"/>
    </source>
</evidence>
<sequence length="160" mass="16776">MKRIGMEVPAGSDGNLQRGFTLLELMIVVAIAAILATVAVPALNTFVERNRLTSATNDVVGGLNFARSEAASRGEQVSINPLDGDWGNGMSIEVDGNTIQRIEITDGVTFTGESFAFRAVGEVFGGQSKCLEIDAGGDEAPQFVAISPAGQVRVTKNSCN</sequence>
<evidence type="ECO:0000256" key="9">
    <source>
        <dbReference type="ARBA" id="ARBA00025772"/>
    </source>
</evidence>
<dbReference type="PROSITE" id="PS00409">
    <property type="entry name" value="PROKAR_NTER_METHYL"/>
    <property type="match status" value="1"/>
</dbReference>
<dbReference type="NCBIfam" id="TIGR02532">
    <property type="entry name" value="IV_pilin_GFxxxE"/>
    <property type="match status" value="1"/>
</dbReference>
<accession>A0A2A2F4J9</accession>
<evidence type="ECO:0000313" key="13">
    <source>
        <dbReference type="EMBL" id="PAU79597.1"/>
    </source>
</evidence>
<feature type="transmembrane region" description="Helical" evidence="11">
    <location>
        <begin position="20"/>
        <end position="43"/>
    </location>
</feature>
<dbReference type="AlphaFoldDB" id="A0A2A2F4J9"/>
<dbReference type="InterPro" id="IPR022346">
    <property type="entry name" value="T2SS_GspH"/>
</dbReference>
<feature type="domain" description="General secretion pathway GspH" evidence="12">
    <location>
        <begin position="55"/>
        <end position="148"/>
    </location>
</feature>
<dbReference type="GO" id="GO:0015627">
    <property type="term" value="C:type II protein secretion system complex"/>
    <property type="evidence" value="ECO:0007669"/>
    <property type="project" value="InterPro"/>
</dbReference>
<dbReference type="Pfam" id="PF12019">
    <property type="entry name" value="GspH"/>
    <property type="match status" value="1"/>
</dbReference>
<dbReference type="OrthoDB" id="6367648at2"/>
<evidence type="ECO:0000259" key="12">
    <source>
        <dbReference type="Pfam" id="PF12019"/>
    </source>
</evidence>
<dbReference type="Pfam" id="PF07963">
    <property type="entry name" value="N_methyl"/>
    <property type="match status" value="1"/>
</dbReference>
<evidence type="ECO:0000313" key="14">
    <source>
        <dbReference type="Proteomes" id="UP000218896"/>
    </source>
</evidence>
<dbReference type="InterPro" id="IPR045584">
    <property type="entry name" value="Pilin-like"/>
</dbReference>